<dbReference type="GO" id="GO:0005524">
    <property type="term" value="F:ATP binding"/>
    <property type="evidence" value="ECO:0007669"/>
    <property type="project" value="UniProtKB-UniRule"/>
</dbReference>
<organism evidence="15 16">
    <name type="scientific">Undibacterium parvum</name>
    <dbReference type="NCBI Taxonomy" id="401471"/>
    <lineage>
        <taxon>Bacteria</taxon>
        <taxon>Pseudomonadati</taxon>
        <taxon>Pseudomonadota</taxon>
        <taxon>Betaproteobacteria</taxon>
        <taxon>Burkholderiales</taxon>
        <taxon>Oxalobacteraceae</taxon>
        <taxon>Undibacterium</taxon>
    </lineage>
</organism>
<dbReference type="InterPro" id="IPR002139">
    <property type="entry name" value="Ribo/fructo_kinase"/>
</dbReference>
<dbReference type="GO" id="GO:0004747">
    <property type="term" value="F:ribokinase activity"/>
    <property type="evidence" value="ECO:0007669"/>
    <property type="project" value="UniProtKB-UniRule"/>
</dbReference>
<comment type="subcellular location">
    <subcellularLocation>
        <location evidence="13">Cytoplasm</location>
    </subcellularLocation>
</comment>
<sequence>MKPRITVVGSVNMDLVFRTPRMPAIGETLHGHEFRQIPGGKGANQAVAAARQGAAVSFIAAVGDDGFGEFSRNCLTTEGIDLSFLSTCKGLATGVAGIMVEDCGNNSIVLAAGANAALSIAHIDAASAAISSAQYLICQLETPIPTVSRAIEIAHTHGVKVILNPAPAFALTDALLQQVDYLIVNETEASQLSEITVLDQNSAALASQVLLKRGVGVVLLTMGEHGTLITQTTGTQFIPAIKVEVVDTTAAGDTFVGAFAVGLANGLSLLEASIEAQYTAALTVTKLGAQTSIPQRQQVLEFMAQRKSTAAE</sequence>
<proteinExistence type="inferred from homology"/>
<dbReference type="Gene3D" id="3.40.1190.20">
    <property type="match status" value="1"/>
</dbReference>
<name>A0A3S9HLY1_9BURK</name>
<feature type="binding site" evidence="13">
    <location>
        <position position="249"/>
    </location>
    <ligand>
        <name>K(+)</name>
        <dbReference type="ChEBI" id="CHEBI:29103"/>
    </ligand>
</feature>
<evidence type="ECO:0000256" key="11">
    <source>
        <dbReference type="ARBA" id="ARBA00022958"/>
    </source>
</evidence>
<dbReference type="PANTHER" id="PTHR10584">
    <property type="entry name" value="SUGAR KINASE"/>
    <property type="match status" value="1"/>
</dbReference>
<evidence type="ECO:0000256" key="2">
    <source>
        <dbReference type="ARBA" id="ARBA00012035"/>
    </source>
</evidence>
<evidence type="ECO:0000256" key="1">
    <source>
        <dbReference type="ARBA" id="ARBA00005380"/>
    </source>
</evidence>
<dbReference type="PRINTS" id="PR00990">
    <property type="entry name" value="RIBOKINASE"/>
</dbReference>
<evidence type="ECO:0000259" key="14">
    <source>
        <dbReference type="Pfam" id="PF00294"/>
    </source>
</evidence>
<dbReference type="UniPathway" id="UPA00916">
    <property type="reaction ID" value="UER00889"/>
</dbReference>
<feature type="binding site" evidence="13">
    <location>
        <begin position="252"/>
        <end position="253"/>
    </location>
    <ligand>
        <name>ATP</name>
        <dbReference type="ChEBI" id="CHEBI:30616"/>
    </ligand>
</feature>
<evidence type="ECO:0000256" key="10">
    <source>
        <dbReference type="ARBA" id="ARBA00022842"/>
    </source>
</evidence>
<dbReference type="InterPro" id="IPR029056">
    <property type="entry name" value="Ribokinase-like"/>
</dbReference>
<dbReference type="Proteomes" id="UP000275663">
    <property type="component" value="Chromosome"/>
</dbReference>
<feature type="binding site" evidence="13">
    <location>
        <begin position="221"/>
        <end position="226"/>
    </location>
    <ligand>
        <name>ATP</name>
        <dbReference type="ChEBI" id="CHEBI:30616"/>
    </ligand>
</feature>
<keyword evidence="8 13" id="KW-0418">Kinase</keyword>
<keyword evidence="10 13" id="KW-0460">Magnesium</keyword>
<comment type="activity regulation">
    <text evidence="13">Activated by a monovalent cation that binds near, but not in, the active site. The most likely occupant of the site in vivo is potassium. Ion binding induces a conformational change that may alter substrate affinity.</text>
</comment>
<comment type="subunit">
    <text evidence="13">Homodimer.</text>
</comment>
<dbReference type="Pfam" id="PF00294">
    <property type="entry name" value="PfkB"/>
    <property type="match status" value="1"/>
</dbReference>
<dbReference type="EMBL" id="CP034464">
    <property type="protein sequence ID" value="AZP13106.1"/>
    <property type="molecule type" value="Genomic_DNA"/>
</dbReference>
<accession>A0A3S9HLY1</accession>
<dbReference type="FunFam" id="3.40.1190.20:FF:000012">
    <property type="entry name" value="Ribokinase"/>
    <property type="match status" value="1"/>
</dbReference>
<keyword evidence="6 13" id="KW-0479">Metal-binding</keyword>
<dbReference type="GO" id="GO:0046872">
    <property type="term" value="F:metal ion binding"/>
    <property type="evidence" value="ECO:0007669"/>
    <property type="project" value="UniProtKB-KW"/>
</dbReference>
<comment type="cofactor">
    <cofactor evidence="13">
        <name>Mg(2+)</name>
        <dbReference type="ChEBI" id="CHEBI:18420"/>
    </cofactor>
    <text evidence="13">Requires a divalent cation, most likely magnesium in vivo, as an electrophilic catalyst to aid phosphoryl group transfer. It is the chelate of the metal and the nucleotide that is the actual substrate.</text>
</comment>
<keyword evidence="12 13" id="KW-0119">Carbohydrate metabolism</keyword>
<evidence type="ECO:0000256" key="5">
    <source>
        <dbReference type="ARBA" id="ARBA00022679"/>
    </source>
</evidence>
<feature type="binding site" evidence="13">
    <location>
        <begin position="12"/>
        <end position="14"/>
    </location>
    <ligand>
        <name>substrate</name>
    </ligand>
</feature>
<evidence type="ECO:0000313" key="15">
    <source>
        <dbReference type="EMBL" id="AZP13106.1"/>
    </source>
</evidence>
<dbReference type="GO" id="GO:0019303">
    <property type="term" value="P:D-ribose catabolic process"/>
    <property type="evidence" value="ECO:0007669"/>
    <property type="project" value="UniProtKB-UniRule"/>
</dbReference>
<protein>
    <recommendedName>
        <fullName evidence="3 13">Ribokinase</fullName>
        <shortName evidence="13">RK</shortName>
        <ecNumber evidence="2 13">2.7.1.15</ecNumber>
    </recommendedName>
</protein>
<dbReference type="OrthoDB" id="9775849at2"/>
<comment type="catalytic activity">
    <reaction evidence="13">
        <text>D-ribose + ATP = D-ribose 5-phosphate + ADP + H(+)</text>
        <dbReference type="Rhea" id="RHEA:13697"/>
        <dbReference type="ChEBI" id="CHEBI:15378"/>
        <dbReference type="ChEBI" id="CHEBI:30616"/>
        <dbReference type="ChEBI" id="CHEBI:47013"/>
        <dbReference type="ChEBI" id="CHEBI:78346"/>
        <dbReference type="ChEBI" id="CHEBI:456216"/>
        <dbReference type="EC" id="2.7.1.15"/>
    </reaction>
</comment>
<comment type="function">
    <text evidence="13">Catalyzes the phosphorylation of ribose at O-5 in a reaction requiring ATP and magnesium. The resulting D-ribose-5-phosphate can then be used either for sythesis of nucleotides, histidine, and tryptophan, or as a component of the pentose phosphate pathway.</text>
</comment>
<evidence type="ECO:0000256" key="13">
    <source>
        <dbReference type="HAMAP-Rule" id="MF_01987"/>
    </source>
</evidence>
<keyword evidence="9 13" id="KW-0067">ATP-binding</keyword>
<dbReference type="SUPFAM" id="SSF53613">
    <property type="entry name" value="Ribokinase-like"/>
    <property type="match status" value="1"/>
</dbReference>
<dbReference type="InterPro" id="IPR011611">
    <property type="entry name" value="PfkB_dom"/>
</dbReference>
<evidence type="ECO:0000256" key="12">
    <source>
        <dbReference type="ARBA" id="ARBA00023277"/>
    </source>
</evidence>
<keyword evidence="11 13" id="KW-0630">Potassium</keyword>
<feature type="domain" description="Carbohydrate kinase PfkB" evidence="14">
    <location>
        <begin position="4"/>
        <end position="295"/>
    </location>
</feature>
<dbReference type="EC" id="2.7.1.15" evidence="2 13"/>
<dbReference type="KEGG" id="upv:EJN92_14525"/>
<dbReference type="NCBIfam" id="TIGR02152">
    <property type="entry name" value="D_ribokin_bact"/>
    <property type="match status" value="1"/>
</dbReference>
<dbReference type="CDD" id="cd01174">
    <property type="entry name" value="ribokinase"/>
    <property type="match status" value="1"/>
</dbReference>
<feature type="binding site" evidence="13">
    <location>
        <begin position="40"/>
        <end position="44"/>
    </location>
    <ligand>
        <name>substrate</name>
    </ligand>
</feature>
<keyword evidence="7 13" id="KW-0547">Nucleotide-binding</keyword>
<keyword evidence="4 13" id="KW-0963">Cytoplasm</keyword>
<feature type="active site" description="Proton acceptor" evidence="13">
    <location>
        <position position="253"/>
    </location>
</feature>
<dbReference type="GO" id="GO:0005829">
    <property type="term" value="C:cytosol"/>
    <property type="evidence" value="ECO:0007669"/>
    <property type="project" value="TreeGrafter"/>
</dbReference>
<dbReference type="PANTHER" id="PTHR10584:SF166">
    <property type="entry name" value="RIBOKINASE"/>
    <property type="match status" value="1"/>
</dbReference>
<comment type="similarity">
    <text evidence="13">Belongs to the carbohydrate kinase PfkB family. Ribokinase subfamily.</text>
</comment>
<keyword evidence="16" id="KW-1185">Reference proteome</keyword>
<dbReference type="AlphaFoldDB" id="A0A3S9HLY1"/>
<evidence type="ECO:0000256" key="6">
    <source>
        <dbReference type="ARBA" id="ARBA00022723"/>
    </source>
</evidence>
<dbReference type="PROSITE" id="PS00584">
    <property type="entry name" value="PFKB_KINASES_2"/>
    <property type="match status" value="1"/>
</dbReference>
<feature type="binding site" evidence="13">
    <location>
        <position position="141"/>
    </location>
    <ligand>
        <name>substrate</name>
    </ligand>
</feature>
<dbReference type="RefSeq" id="WP_126128482.1">
    <property type="nucleotide sequence ID" value="NZ_CP034464.1"/>
</dbReference>
<comment type="caution">
    <text evidence="13">Lacks conserved residue(s) required for the propagation of feature annotation.</text>
</comment>
<evidence type="ECO:0000313" key="16">
    <source>
        <dbReference type="Proteomes" id="UP000275663"/>
    </source>
</evidence>
<feature type="binding site" evidence="13">
    <location>
        <position position="247"/>
    </location>
    <ligand>
        <name>K(+)</name>
        <dbReference type="ChEBI" id="CHEBI:29103"/>
    </ligand>
</feature>
<feature type="binding site" evidence="13">
    <location>
        <position position="288"/>
    </location>
    <ligand>
        <name>K(+)</name>
        <dbReference type="ChEBI" id="CHEBI:29103"/>
    </ligand>
</feature>
<dbReference type="InterPro" id="IPR002173">
    <property type="entry name" value="Carboh/pur_kinase_PfkB_CS"/>
</dbReference>
<feature type="binding site" evidence="13">
    <location>
        <position position="253"/>
    </location>
    <ligand>
        <name>substrate</name>
    </ligand>
</feature>
<feature type="binding site" evidence="13">
    <location>
        <position position="292"/>
    </location>
    <ligand>
        <name>K(+)</name>
        <dbReference type="ChEBI" id="CHEBI:29103"/>
    </ligand>
</feature>
<evidence type="ECO:0000256" key="3">
    <source>
        <dbReference type="ARBA" id="ARBA00016943"/>
    </source>
</evidence>
<reference evidence="15 16" key="1">
    <citation type="journal article" date="2011" name="Int. J. Syst. Evol. Microbiol.">
        <title>Description of Undibacterium oligocarboniphilum sp. nov., isolated from purified water, and Undibacterium pigrum strain CCUG 49012 as the type strain of Undibacterium parvum sp. nov., and emended descriptions of the genus Undibacterium and the species Undibacterium pigrum.</title>
        <authorList>
            <person name="Eder W."/>
            <person name="Wanner G."/>
            <person name="Ludwig W."/>
            <person name="Busse H.J."/>
            <person name="Ziemke-Kageler F."/>
            <person name="Lang E."/>
        </authorList>
    </citation>
    <scope>NUCLEOTIDE SEQUENCE [LARGE SCALE GENOMIC DNA]</scope>
    <source>
        <strain evidence="15 16">DSM 23061</strain>
    </source>
</reference>
<evidence type="ECO:0000256" key="7">
    <source>
        <dbReference type="ARBA" id="ARBA00022741"/>
    </source>
</evidence>
<dbReference type="HAMAP" id="MF_01987">
    <property type="entry name" value="Ribokinase"/>
    <property type="match status" value="1"/>
</dbReference>
<dbReference type="InterPro" id="IPR011877">
    <property type="entry name" value="Ribokinase"/>
</dbReference>
<feature type="binding site" evidence="13">
    <location>
        <position position="286"/>
    </location>
    <ligand>
        <name>K(+)</name>
        <dbReference type="ChEBI" id="CHEBI:29103"/>
    </ligand>
</feature>
<keyword evidence="5 13" id="KW-0808">Transferase</keyword>
<evidence type="ECO:0000256" key="4">
    <source>
        <dbReference type="ARBA" id="ARBA00022490"/>
    </source>
</evidence>
<comment type="similarity">
    <text evidence="1">Belongs to the carbohydrate kinase pfkB family.</text>
</comment>
<gene>
    <name evidence="13 15" type="primary">rbsK</name>
    <name evidence="15" type="ORF">EJN92_14525</name>
</gene>
<comment type="pathway">
    <text evidence="13">Carbohydrate metabolism; D-ribose degradation; D-ribose 5-phosphate from beta-D-ribopyranose: step 2/2.</text>
</comment>
<feature type="binding site" evidence="13">
    <location>
        <position position="185"/>
    </location>
    <ligand>
        <name>ATP</name>
        <dbReference type="ChEBI" id="CHEBI:30616"/>
    </ligand>
</feature>
<evidence type="ECO:0000256" key="9">
    <source>
        <dbReference type="ARBA" id="ARBA00022840"/>
    </source>
</evidence>
<feature type="binding site" evidence="13">
    <location>
        <position position="283"/>
    </location>
    <ligand>
        <name>K(+)</name>
        <dbReference type="ChEBI" id="CHEBI:29103"/>
    </ligand>
</feature>
<evidence type="ECO:0000256" key="8">
    <source>
        <dbReference type="ARBA" id="ARBA00022777"/>
    </source>
</evidence>